<dbReference type="RefSeq" id="WP_244708533.1">
    <property type="nucleotide sequence ID" value="NZ_CP095073.1"/>
</dbReference>
<evidence type="ECO:0000313" key="1">
    <source>
        <dbReference type="EMBL" id="UOQ43174.1"/>
    </source>
</evidence>
<dbReference type="EMBL" id="CP095073">
    <property type="protein sequence ID" value="UOQ43174.1"/>
    <property type="molecule type" value="Genomic_DNA"/>
</dbReference>
<accession>A0ABY4EGB2</accession>
<evidence type="ECO:0000313" key="2">
    <source>
        <dbReference type="Proteomes" id="UP000831787"/>
    </source>
</evidence>
<sequence length="67" mass="8094">MRVKCVICDNIENIDSYCLQAKRLRNRRIHTYMCPDCHERIAEKTKQRLATGKFTFNRERKAEKHLL</sequence>
<name>A0ABY4EGB2_9BACI</name>
<proteinExistence type="predicted"/>
<protein>
    <submittedName>
        <fullName evidence="1">YlaI family protein</fullName>
    </submittedName>
</protein>
<organism evidence="1 2">
    <name type="scientific">Halobacillus salinarum</name>
    <dbReference type="NCBI Taxonomy" id="2932257"/>
    <lineage>
        <taxon>Bacteria</taxon>
        <taxon>Bacillati</taxon>
        <taxon>Bacillota</taxon>
        <taxon>Bacilli</taxon>
        <taxon>Bacillales</taxon>
        <taxon>Bacillaceae</taxon>
        <taxon>Halobacillus</taxon>
    </lineage>
</organism>
<gene>
    <name evidence="1" type="ORF">MUN89_14680</name>
</gene>
<dbReference type="Pfam" id="PF09963">
    <property type="entry name" value="DUF2197"/>
    <property type="match status" value="1"/>
</dbReference>
<reference evidence="1 2" key="1">
    <citation type="submission" date="2022-04" db="EMBL/GenBank/DDBJ databases">
        <title>Halobacillus sp. isolated from saltern.</title>
        <authorList>
            <person name="Won M."/>
            <person name="Lee C.-M."/>
            <person name="Woen H.-Y."/>
            <person name="Kwon S.-W."/>
        </authorList>
    </citation>
    <scope>NUCLEOTIDE SEQUENCE [LARGE SCALE GENOMIC DNA]</scope>
    <source>
        <strain evidence="1 2">SSBR10-3</strain>
    </source>
</reference>
<keyword evidence="2" id="KW-1185">Reference proteome</keyword>
<dbReference type="Proteomes" id="UP000831787">
    <property type="component" value="Chromosome"/>
</dbReference>
<dbReference type="InterPro" id="IPR019241">
    <property type="entry name" value="DUF2197"/>
</dbReference>